<reference evidence="7" key="1">
    <citation type="journal article" date="2011" name="Genome Biol.">
        <title>The draft genome of the carcinogenic human liver fluke Clonorchis sinensis.</title>
        <authorList>
            <person name="Wang X."/>
            <person name="Chen W."/>
            <person name="Huang Y."/>
            <person name="Sun J."/>
            <person name="Men J."/>
            <person name="Liu H."/>
            <person name="Luo F."/>
            <person name="Guo L."/>
            <person name="Lv X."/>
            <person name="Deng C."/>
            <person name="Zhou C."/>
            <person name="Fan Y."/>
            <person name="Li X."/>
            <person name="Huang L."/>
            <person name="Hu Y."/>
            <person name="Liang C."/>
            <person name="Hu X."/>
            <person name="Xu J."/>
            <person name="Yu X."/>
        </authorList>
    </citation>
    <scope>NUCLEOTIDE SEQUENCE [LARGE SCALE GENOMIC DNA]</scope>
    <source>
        <strain evidence="7">Henan</strain>
    </source>
</reference>
<name>G7YKU6_CLOSI</name>
<keyword evidence="4" id="KW-0472">Membrane</keyword>
<dbReference type="PROSITE" id="PS50058">
    <property type="entry name" value="G_PROTEIN_GAMMA"/>
    <property type="match status" value="1"/>
</dbReference>
<feature type="domain" description="G protein gamma" evidence="6">
    <location>
        <begin position="1"/>
        <end position="67"/>
    </location>
</feature>
<dbReference type="Proteomes" id="UP000008909">
    <property type="component" value="Unassembled WGS sequence"/>
</dbReference>
<dbReference type="GO" id="GO:0007186">
    <property type="term" value="P:G protein-coupled receptor signaling pathway"/>
    <property type="evidence" value="ECO:0007669"/>
    <property type="project" value="InterPro"/>
</dbReference>
<proteinExistence type="inferred from homology"/>
<accession>G7YKU6</accession>
<evidence type="ECO:0000259" key="6">
    <source>
        <dbReference type="PROSITE" id="PS50058"/>
    </source>
</evidence>
<dbReference type="InterPro" id="IPR036284">
    <property type="entry name" value="GGL_sf"/>
</dbReference>
<evidence type="ECO:0000256" key="2">
    <source>
        <dbReference type="ARBA" id="ARBA00007431"/>
    </source>
</evidence>
<comment type="similarity">
    <text evidence="2">Belongs to the G protein gamma family.</text>
</comment>
<evidence type="ECO:0000256" key="5">
    <source>
        <dbReference type="ARBA" id="ARBA00023224"/>
    </source>
</evidence>
<dbReference type="PANTHER" id="PTHR13809">
    <property type="entry name" value="GUANINE NUCLEOTIDE-BINDING PROTEIN GAMMA SUBUNIT"/>
    <property type="match status" value="1"/>
</dbReference>
<dbReference type="AlphaFoldDB" id="G7YKU6"/>
<keyword evidence="8" id="KW-1185">Reference proteome</keyword>
<protein>
    <recommendedName>
        <fullName evidence="6">G protein gamma domain-containing protein</fullName>
    </recommendedName>
</protein>
<organism evidence="7 8">
    <name type="scientific">Clonorchis sinensis</name>
    <name type="common">Chinese liver fluke</name>
    <dbReference type="NCBI Taxonomy" id="79923"/>
    <lineage>
        <taxon>Eukaryota</taxon>
        <taxon>Metazoa</taxon>
        <taxon>Spiralia</taxon>
        <taxon>Lophotrochozoa</taxon>
        <taxon>Platyhelminthes</taxon>
        <taxon>Trematoda</taxon>
        <taxon>Digenea</taxon>
        <taxon>Opisthorchiida</taxon>
        <taxon>Opisthorchiata</taxon>
        <taxon>Opisthorchiidae</taxon>
        <taxon>Clonorchis</taxon>
    </lineage>
</organism>
<evidence type="ECO:0000313" key="8">
    <source>
        <dbReference type="Proteomes" id="UP000008909"/>
    </source>
</evidence>
<dbReference type="EMBL" id="DF143532">
    <property type="protein sequence ID" value="GAA53577.1"/>
    <property type="molecule type" value="Genomic_DNA"/>
</dbReference>
<gene>
    <name evidence="7" type="ORF">CLF_110550</name>
</gene>
<evidence type="ECO:0000313" key="7">
    <source>
        <dbReference type="EMBL" id="GAA53577.1"/>
    </source>
</evidence>
<reference key="2">
    <citation type="submission" date="2011-10" db="EMBL/GenBank/DDBJ databases">
        <title>The genome and transcriptome sequence of Clonorchis sinensis provide insights into the carcinogenic liver fluke.</title>
        <authorList>
            <person name="Wang X."/>
            <person name="Huang Y."/>
            <person name="Chen W."/>
            <person name="Liu H."/>
            <person name="Guo L."/>
            <person name="Chen Y."/>
            <person name="Luo F."/>
            <person name="Zhou W."/>
            <person name="Sun J."/>
            <person name="Mao Q."/>
            <person name="Liang P."/>
            <person name="Zhou C."/>
            <person name="Tian Y."/>
            <person name="Men J."/>
            <person name="Lv X."/>
            <person name="Huang L."/>
            <person name="Zhou J."/>
            <person name="Hu Y."/>
            <person name="Li R."/>
            <person name="Zhang F."/>
            <person name="Lei H."/>
            <person name="Li X."/>
            <person name="Hu X."/>
            <person name="Liang C."/>
            <person name="Xu J."/>
            <person name="Wu Z."/>
            <person name="Yu X."/>
        </authorList>
    </citation>
    <scope>NUCLEOTIDE SEQUENCE</scope>
    <source>
        <strain>Henan</strain>
    </source>
</reference>
<dbReference type="InterPro" id="IPR015898">
    <property type="entry name" value="G-protein_gamma-like_dom"/>
</dbReference>
<keyword evidence="5" id="KW-0807">Transducer</keyword>
<dbReference type="Pfam" id="PF00631">
    <property type="entry name" value="G-gamma"/>
    <property type="match status" value="1"/>
</dbReference>
<dbReference type="Gene3D" id="4.10.260.10">
    <property type="entry name" value="Transducin (heterotrimeric G protein), gamma chain"/>
    <property type="match status" value="1"/>
</dbReference>
<dbReference type="SMART" id="SM01224">
    <property type="entry name" value="G_gamma"/>
    <property type="match status" value="1"/>
</dbReference>
<evidence type="ECO:0000256" key="1">
    <source>
        <dbReference type="ARBA" id="ARBA00004236"/>
    </source>
</evidence>
<keyword evidence="3" id="KW-1003">Cell membrane</keyword>
<dbReference type="SMART" id="SM00224">
    <property type="entry name" value="GGL"/>
    <property type="match status" value="1"/>
</dbReference>
<evidence type="ECO:0000256" key="4">
    <source>
        <dbReference type="ARBA" id="ARBA00023136"/>
    </source>
</evidence>
<dbReference type="SUPFAM" id="SSF48670">
    <property type="entry name" value="Transducin (heterotrimeric G protein), gamma chain"/>
    <property type="match status" value="1"/>
</dbReference>
<sequence length="67" mass="8184">MNRLVELEHKRREVSDLRIHYSCERQKLSRTLKDLIDFCQQNSPSDPLIHRVKDNKFVEKRWICSML</sequence>
<dbReference type="GO" id="GO:0005834">
    <property type="term" value="C:heterotrimeric G-protein complex"/>
    <property type="evidence" value="ECO:0007669"/>
    <property type="project" value="InterPro"/>
</dbReference>
<evidence type="ECO:0000256" key="3">
    <source>
        <dbReference type="ARBA" id="ARBA00022475"/>
    </source>
</evidence>
<dbReference type="InterPro" id="IPR001770">
    <property type="entry name" value="G-protein_gamma"/>
</dbReference>
<comment type="subcellular location">
    <subcellularLocation>
        <location evidence="1">Cell membrane</location>
    </subcellularLocation>
</comment>
<dbReference type="GO" id="GO:0031681">
    <property type="term" value="F:G-protein beta-subunit binding"/>
    <property type="evidence" value="ECO:0007669"/>
    <property type="project" value="InterPro"/>
</dbReference>